<dbReference type="InterPro" id="IPR008942">
    <property type="entry name" value="ENTH_VHS"/>
</dbReference>
<evidence type="ECO:0000259" key="5">
    <source>
        <dbReference type="PROSITE" id="PS50942"/>
    </source>
</evidence>
<keyword evidence="3" id="KW-0333">Golgi apparatus</keyword>
<dbReference type="InterPro" id="IPR013809">
    <property type="entry name" value="ENTH"/>
</dbReference>
<dbReference type="EMBL" id="BTGU01000046">
    <property type="protein sequence ID" value="GMN53390.1"/>
    <property type="molecule type" value="Genomic_DNA"/>
</dbReference>
<dbReference type="GO" id="GO:0006897">
    <property type="term" value="P:endocytosis"/>
    <property type="evidence" value="ECO:0007669"/>
    <property type="project" value="TreeGrafter"/>
</dbReference>
<dbReference type="Proteomes" id="UP001187192">
    <property type="component" value="Unassembled WGS sequence"/>
</dbReference>
<feature type="domain" description="ENTH" evidence="5">
    <location>
        <begin position="21"/>
        <end position="73"/>
    </location>
</feature>
<organism evidence="6 7">
    <name type="scientific">Ficus carica</name>
    <name type="common">Common fig</name>
    <dbReference type="NCBI Taxonomy" id="3494"/>
    <lineage>
        <taxon>Eukaryota</taxon>
        <taxon>Viridiplantae</taxon>
        <taxon>Streptophyta</taxon>
        <taxon>Embryophyta</taxon>
        <taxon>Tracheophyta</taxon>
        <taxon>Spermatophyta</taxon>
        <taxon>Magnoliopsida</taxon>
        <taxon>eudicotyledons</taxon>
        <taxon>Gunneridae</taxon>
        <taxon>Pentapetalae</taxon>
        <taxon>rosids</taxon>
        <taxon>fabids</taxon>
        <taxon>Rosales</taxon>
        <taxon>Moraceae</taxon>
        <taxon>Ficeae</taxon>
        <taxon>Ficus</taxon>
    </lineage>
</organism>
<dbReference type="AlphaFoldDB" id="A0AA88AJB7"/>
<keyword evidence="7" id="KW-1185">Reference proteome</keyword>
<dbReference type="GO" id="GO:0030125">
    <property type="term" value="C:clathrin vesicle coat"/>
    <property type="evidence" value="ECO:0007669"/>
    <property type="project" value="TreeGrafter"/>
</dbReference>
<evidence type="ECO:0000256" key="3">
    <source>
        <dbReference type="ARBA" id="ARBA00023034"/>
    </source>
</evidence>
<keyword evidence="4" id="KW-0968">Cytoplasmic vesicle</keyword>
<evidence type="ECO:0000256" key="2">
    <source>
        <dbReference type="ARBA" id="ARBA00004555"/>
    </source>
</evidence>
<name>A0AA88AJB7_FICCA</name>
<dbReference type="Pfam" id="PF01417">
    <property type="entry name" value="ENTH"/>
    <property type="match status" value="1"/>
</dbReference>
<dbReference type="GO" id="GO:0005794">
    <property type="term" value="C:Golgi apparatus"/>
    <property type="evidence" value="ECO:0007669"/>
    <property type="project" value="UniProtKB-SubCell"/>
</dbReference>
<reference evidence="6" key="1">
    <citation type="submission" date="2023-07" db="EMBL/GenBank/DDBJ databases">
        <title>draft genome sequence of fig (Ficus carica).</title>
        <authorList>
            <person name="Takahashi T."/>
            <person name="Nishimura K."/>
        </authorList>
    </citation>
    <scope>NUCLEOTIDE SEQUENCE</scope>
</reference>
<accession>A0AA88AJB7</accession>
<dbReference type="PANTHER" id="PTHR12276">
    <property type="entry name" value="EPSIN/ENT-RELATED"/>
    <property type="match status" value="1"/>
</dbReference>
<dbReference type="SUPFAM" id="SSF48464">
    <property type="entry name" value="ENTH/VHS domain"/>
    <property type="match status" value="1"/>
</dbReference>
<evidence type="ECO:0000313" key="7">
    <source>
        <dbReference type="Proteomes" id="UP001187192"/>
    </source>
</evidence>
<dbReference type="PROSITE" id="PS50942">
    <property type="entry name" value="ENTH"/>
    <property type="match status" value="1"/>
</dbReference>
<comment type="caution">
    <text evidence="6">The sequence shown here is derived from an EMBL/GenBank/DDBJ whole genome shotgun (WGS) entry which is preliminary data.</text>
</comment>
<dbReference type="GO" id="GO:0030276">
    <property type="term" value="F:clathrin binding"/>
    <property type="evidence" value="ECO:0007669"/>
    <property type="project" value="TreeGrafter"/>
</dbReference>
<evidence type="ECO:0000313" key="6">
    <source>
        <dbReference type="EMBL" id="GMN53390.1"/>
    </source>
</evidence>
<dbReference type="GO" id="GO:0005543">
    <property type="term" value="F:phospholipid binding"/>
    <property type="evidence" value="ECO:0007669"/>
    <property type="project" value="TreeGrafter"/>
</dbReference>
<gene>
    <name evidence="6" type="ORF">TIFTF001_022529</name>
</gene>
<dbReference type="GO" id="GO:0005768">
    <property type="term" value="C:endosome"/>
    <property type="evidence" value="ECO:0007669"/>
    <property type="project" value="TreeGrafter"/>
</dbReference>
<evidence type="ECO:0000256" key="4">
    <source>
        <dbReference type="ARBA" id="ARBA00023329"/>
    </source>
</evidence>
<dbReference type="PANTHER" id="PTHR12276:SF95">
    <property type="entry name" value="ENTH_VHS FAMILY PROTEIN"/>
    <property type="match status" value="1"/>
</dbReference>
<evidence type="ECO:0000256" key="1">
    <source>
        <dbReference type="ARBA" id="ARBA00004132"/>
    </source>
</evidence>
<dbReference type="GO" id="GO:0005886">
    <property type="term" value="C:plasma membrane"/>
    <property type="evidence" value="ECO:0007669"/>
    <property type="project" value="TreeGrafter"/>
</dbReference>
<proteinExistence type="predicted"/>
<comment type="subcellular location">
    <subcellularLocation>
        <location evidence="1">Cytoplasmic vesicle</location>
        <location evidence="1">Clathrin-coated vesicle</location>
    </subcellularLocation>
    <subcellularLocation>
        <location evidence="2">Golgi apparatus</location>
    </subcellularLocation>
</comment>
<sequence length="73" mass="8280">MDHIKKQASSFLQDKYRSVRIALTDVTEAELLAEEATNGDECSPDARTMTKIAEASHGVDDYWRISDVLHRRS</sequence>
<dbReference type="Gene3D" id="1.25.40.90">
    <property type="match status" value="1"/>
</dbReference>
<protein>
    <recommendedName>
        <fullName evidence="5">ENTH domain-containing protein</fullName>
    </recommendedName>
</protein>